<keyword evidence="3" id="KW-1133">Transmembrane helix</keyword>
<feature type="transmembrane region" description="Helical" evidence="3">
    <location>
        <begin position="205"/>
        <end position="226"/>
    </location>
</feature>
<gene>
    <name evidence="4" type="ORF">FNQ90_10025</name>
</gene>
<comment type="similarity">
    <text evidence="2">Belongs to the CDP-alcohol phosphatidyltransferase class-I family.</text>
</comment>
<feature type="transmembrane region" description="Helical" evidence="3">
    <location>
        <begin position="64"/>
        <end position="81"/>
    </location>
</feature>
<dbReference type="PROSITE" id="PS00379">
    <property type="entry name" value="CDP_ALCOHOL_P_TRANSF"/>
    <property type="match status" value="1"/>
</dbReference>
<dbReference type="GO" id="GO:0016020">
    <property type="term" value="C:membrane"/>
    <property type="evidence" value="ECO:0007669"/>
    <property type="project" value="InterPro"/>
</dbReference>
<name>A0A7W3TCW5_9ACTN</name>
<keyword evidence="3" id="KW-0812">Transmembrane</keyword>
<dbReference type="InterPro" id="IPR048254">
    <property type="entry name" value="CDP_ALCOHOL_P_TRANSF_CS"/>
</dbReference>
<dbReference type="Gene3D" id="1.20.120.1760">
    <property type="match status" value="1"/>
</dbReference>
<protein>
    <submittedName>
        <fullName evidence="4">CDP-alcohol phosphatidyltransferase</fullName>
    </submittedName>
</protein>
<evidence type="ECO:0000256" key="3">
    <source>
        <dbReference type="SAM" id="Phobius"/>
    </source>
</evidence>
<accession>A0A7W3TCW5</accession>
<feature type="transmembrane region" description="Helical" evidence="3">
    <location>
        <begin position="179"/>
        <end position="199"/>
    </location>
</feature>
<evidence type="ECO:0000256" key="2">
    <source>
        <dbReference type="RuleBase" id="RU003750"/>
    </source>
</evidence>
<dbReference type="Proteomes" id="UP000538929">
    <property type="component" value="Unassembled WGS sequence"/>
</dbReference>
<evidence type="ECO:0000256" key="1">
    <source>
        <dbReference type="ARBA" id="ARBA00022679"/>
    </source>
</evidence>
<dbReference type="EMBL" id="VKHT01000238">
    <property type="protein sequence ID" value="MBB0244433.1"/>
    <property type="molecule type" value="Genomic_DNA"/>
</dbReference>
<keyword evidence="3" id="KW-0472">Membrane</keyword>
<dbReference type="InterPro" id="IPR000462">
    <property type="entry name" value="CDP-OH_P_trans"/>
</dbReference>
<comment type="caution">
    <text evidence="4">The sequence shown here is derived from an EMBL/GenBank/DDBJ whole genome shotgun (WGS) entry which is preliminary data.</text>
</comment>
<evidence type="ECO:0000313" key="4">
    <source>
        <dbReference type="EMBL" id="MBB0244433.1"/>
    </source>
</evidence>
<dbReference type="GO" id="GO:0016780">
    <property type="term" value="F:phosphotransferase activity, for other substituted phosphate groups"/>
    <property type="evidence" value="ECO:0007669"/>
    <property type="project" value="InterPro"/>
</dbReference>
<keyword evidence="5" id="KW-1185">Reference proteome</keyword>
<organism evidence="4 5">
    <name type="scientific">Streptomyces alkaliphilus</name>
    <dbReference type="NCBI Taxonomy" id="1472722"/>
    <lineage>
        <taxon>Bacteria</taxon>
        <taxon>Bacillati</taxon>
        <taxon>Actinomycetota</taxon>
        <taxon>Actinomycetes</taxon>
        <taxon>Kitasatosporales</taxon>
        <taxon>Streptomycetaceae</taxon>
        <taxon>Streptomyces</taxon>
    </lineage>
</organism>
<feature type="transmembrane region" description="Helical" evidence="3">
    <location>
        <begin position="129"/>
        <end position="150"/>
    </location>
</feature>
<dbReference type="Pfam" id="PF01066">
    <property type="entry name" value="CDP-OH_P_transf"/>
    <property type="match status" value="1"/>
</dbReference>
<reference evidence="5" key="1">
    <citation type="submission" date="2019-10" db="EMBL/GenBank/DDBJ databases">
        <title>Streptomyces sp. nov., a novel actinobacterium isolated from alkaline environment.</title>
        <authorList>
            <person name="Golinska P."/>
        </authorList>
    </citation>
    <scope>NUCLEOTIDE SEQUENCE [LARGE SCALE GENOMIC DNA]</scope>
    <source>
        <strain evidence="5">DSM 42118</strain>
    </source>
</reference>
<dbReference type="InterPro" id="IPR043130">
    <property type="entry name" value="CDP-OH_PTrfase_TM_dom"/>
</dbReference>
<sequence>MRGVGKSSRGVSLYSRWINRPLGRPAAAAALVVGLRPNHVTLLSAVLTYSGIAVIALVSPGPGTAVVVTCLLVLGFALDSADGQLARLRREASPAGEWLDHMVDCVKVVALHAAVLISLYRFHDLPVEGWLLVPLAFQTAAVVIFCGGLLTDKLLSAARAAGDTTGATGREASPPLWRALVLLPVDYGVVCWSFLLLAQASWFRVGYATLAAAHLLFAAAFALVWYRRVAAVTVPRR</sequence>
<dbReference type="AlphaFoldDB" id="A0A7W3TCW5"/>
<proteinExistence type="inferred from homology"/>
<evidence type="ECO:0000313" key="5">
    <source>
        <dbReference type="Proteomes" id="UP000538929"/>
    </source>
</evidence>
<dbReference type="GO" id="GO:0008654">
    <property type="term" value="P:phospholipid biosynthetic process"/>
    <property type="evidence" value="ECO:0007669"/>
    <property type="project" value="InterPro"/>
</dbReference>
<keyword evidence="1 2" id="KW-0808">Transferase</keyword>